<dbReference type="SUPFAM" id="SSF56219">
    <property type="entry name" value="DNase I-like"/>
    <property type="match status" value="1"/>
</dbReference>
<evidence type="ECO:0000313" key="2">
    <source>
        <dbReference type="EMBL" id="KAK3262780.1"/>
    </source>
</evidence>
<dbReference type="InterPro" id="IPR036691">
    <property type="entry name" value="Endo/exonu/phosph_ase_sf"/>
</dbReference>
<accession>A0AAE0FN84</accession>
<evidence type="ECO:0000313" key="3">
    <source>
        <dbReference type="Proteomes" id="UP001190700"/>
    </source>
</evidence>
<dbReference type="AlphaFoldDB" id="A0AAE0FN84"/>
<dbReference type="EMBL" id="LGRX02015954">
    <property type="protein sequence ID" value="KAK3262780.1"/>
    <property type="molecule type" value="Genomic_DNA"/>
</dbReference>
<dbReference type="Gene3D" id="3.60.10.10">
    <property type="entry name" value="Endonuclease/exonuclease/phosphatase"/>
    <property type="match status" value="1"/>
</dbReference>
<keyword evidence="3" id="KW-1185">Reference proteome</keyword>
<name>A0AAE0FN84_9CHLO</name>
<feature type="region of interest" description="Disordered" evidence="1">
    <location>
        <begin position="27"/>
        <end position="48"/>
    </location>
</feature>
<dbReference type="Proteomes" id="UP001190700">
    <property type="component" value="Unassembled WGS sequence"/>
</dbReference>
<gene>
    <name evidence="2" type="ORF">CYMTET_28382</name>
</gene>
<proteinExistence type="predicted"/>
<reference evidence="2 3" key="1">
    <citation type="journal article" date="2015" name="Genome Biol. Evol.">
        <title>Comparative Genomics of a Bacterivorous Green Alga Reveals Evolutionary Causalities and Consequences of Phago-Mixotrophic Mode of Nutrition.</title>
        <authorList>
            <person name="Burns J.A."/>
            <person name="Paasch A."/>
            <person name="Narechania A."/>
            <person name="Kim E."/>
        </authorList>
    </citation>
    <scope>NUCLEOTIDE SEQUENCE [LARGE SCALE GENOMIC DNA]</scope>
    <source>
        <strain evidence="2 3">PLY_AMNH</strain>
    </source>
</reference>
<feature type="region of interest" description="Disordered" evidence="1">
    <location>
        <begin position="106"/>
        <end position="125"/>
    </location>
</feature>
<comment type="caution">
    <text evidence="2">The sequence shown here is derived from an EMBL/GenBank/DDBJ whole genome shotgun (WGS) entry which is preliminary data.</text>
</comment>
<sequence>MEKWGIDEAVITETKTANGEIKKHIRNSRQSNICTSAPKGGNETGEDPQTAGLAVIFRGEYAKPHNYTEVKVPHLQDVLTHTMLHFLGARYLHLIGVYYPVEGKEATSSTNEEGHQEELTRSETRKGIREYVQMVTFASERTTGETVLVCGDLNATTGKPMNSRDIDWNGVLDITGLIDVGGTRETALNWHKQRNIDRMLAGGAEQERYTQPTEGELTELHSSDHKMICATRLDLKAWGTHCPTAQQQRRAKADRLRLPLTETEGATLRQVLDTAYTRKLQDELQETINSVKTSATIRRKRRTIDYAGEVVAKILGAARDEAVLNTNLPKQAALPAEQHGLHLPETLRKARDGHLRERNRCRENINSWGKDIEARECATEARRYGRRILTTGQRR</sequence>
<protein>
    <recommendedName>
        <fullName evidence="4">Endonuclease/exonuclease/phosphatase domain-containing protein</fullName>
    </recommendedName>
</protein>
<feature type="compositionally biased region" description="Basic and acidic residues" evidence="1">
    <location>
        <begin position="112"/>
        <end position="125"/>
    </location>
</feature>
<evidence type="ECO:0008006" key="4">
    <source>
        <dbReference type="Google" id="ProtNLM"/>
    </source>
</evidence>
<evidence type="ECO:0000256" key="1">
    <source>
        <dbReference type="SAM" id="MobiDB-lite"/>
    </source>
</evidence>
<organism evidence="2 3">
    <name type="scientific">Cymbomonas tetramitiformis</name>
    <dbReference type="NCBI Taxonomy" id="36881"/>
    <lineage>
        <taxon>Eukaryota</taxon>
        <taxon>Viridiplantae</taxon>
        <taxon>Chlorophyta</taxon>
        <taxon>Pyramimonadophyceae</taxon>
        <taxon>Pyramimonadales</taxon>
        <taxon>Pyramimonadaceae</taxon>
        <taxon>Cymbomonas</taxon>
    </lineage>
</organism>